<gene>
    <name evidence="10" type="ORF">FYJ51_07930</name>
</gene>
<evidence type="ECO:0000256" key="5">
    <source>
        <dbReference type="ARBA" id="ARBA00022989"/>
    </source>
</evidence>
<dbReference type="EMBL" id="VUMN01000017">
    <property type="protein sequence ID" value="MSS58836.1"/>
    <property type="molecule type" value="Genomic_DNA"/>
</dbReference>
<keyword evidence="11" id="KW-1185">Reference proteome</keyword>
<organism evidence="10 11">
    <name type="scientific">Stecheria intestinalis</name>
    <dbReference type="NCBI Taxonomy" id="2606630"/>
    <lineage>
        <taxon>Bacteria</taxon>
        <taxon>Bacillati</taxon>
        <taxon>Bacillota</taxon>
        <taxon>Erysipelotrichia</taxon>
        <taxon>Erysipelotrichales</taxon>
        <taxon>Erysipelotrichaceae</taxon>
        <taxon>Stecheria</taxon>
    </lineage>
</organism>
<evidence type="ECO:0000313" key="10">
    <source>
        <dbReference type="EMBL" id="MSS58836.1"/>
    </source>
</evidence>
<sequence>MKQPYPDAQSVPESEFEPLPDSEKDAEFVAMESRTYWSDVWRNFRKNKLAVVSLVFLIVMILLAIFVPMFSPYTYDGQDLTTRNAMPSLAHLFGTDKFGRDIFVRVMYGARISLSVGFAAAGINLVIGTIYGGIAGYCGGKVDLIMMRIVDIIYAVPTLLYVILIMLVFGSNVWSVLLAICVSSWVGLARQVRAQVMSLKEQEYAQCARVMGASDARILFRHLITNSIGPIIVNTTLMVPSAIFTEAFLSFVGIGISIPQASWGTMANDARSLISSYPLQMVWPVAAICLTMLALNFIGDALNDALDPKKRGQ</sequence>
<dbReference type="Pfam" id="PF00528">
    <property type="entry name" value="BPD_transp_1"/>
    <property type="match status" value="1"/>
</dbReference>
<dbReference type="Gene3D" id="1.10.3720.10">
    <property type="entry name" value="MetI-like"/>
    <property type="match status" value="1"/>
</dbReference>
<accession>A0A7X2TGT8</accession>
<comment type="similarity">
    <text evidence="7">Belongs to the binding-protein-dependent transport system permease family.</text>
</comment>
<feature type="transmembrane region" description="Helical" evidence="7">
    <location>
        <begin position="112"/>
        <end position="137"/>
    </location>
</feature>
<keyword evidence="5 7" id="KW-1133">Transmembrane helix</keyword>
<evidence type="ECO:0000256" key="4">
    <source>
        <dbReference type="ARBA" id="ARBA00022692"/>
    </source>
</evidence>
<feature type="transmembrane region" description="Helical" evidence="7">
    <location>
        <begin position="281"/>
        <end position="302"/>
    </location>
</feature>
<dbReference type="GO" id="GO:0005886">
    <property type="term" value="C:plasma membrane"/>
    <property type="evidence" value="ECO:0007669"/>
    <property type="project" value="UniProtKB-SubCell"/>
</dbReference>
<dbReference type="InterPro" id="IPR025966">
    <property type="entry name" value="OppC_N"/>
</dbReference>
<name>A0A7X2TGT8_9FIRM</name>
<feature type="transmembrane region" description="Helical" evidence="7">
    <location>
        <begin position="149"/>
        <end position="168"/>
    </location>
</feature>
<feature type="transmembrane region" description="Helical" evidence="7">
    <location>
        <begin position="49"/>
        <end position="70"/>
    </location>
</feature>
<feature type="transmembrane region" description="Helical" evidence="7">
    <location>
        <begin position="237"/>
        <end position="261"/>
    </location>
</feature>
<evidence type="ECO:0000256" key="8">
    <source>
        <dbReference type="SAM" id="MobiDB-lite"/>
    </source>
</evidence>
<keyword evidence="4 7" id="KW-0812">Transmembrane</keyword>
<evidence type="ECO:0000256" key="2">
    <source>
        <dbReference type="ARBA" id="ARBA00022448"/>
    </source>
</evidence>
<dbReference type="InterPro" id="IPR035906">
    <property type="entry name" value="MetI-like_sf"/>
</dbReference>
<keyword evidence="2 7" id="KW-0813">Transport</keyword>
<dbReference type="GO" id="GO:0055085">
    <property type="term" value="P:transmembrane transport"/>
    <property type="evidence" value="ECO:0007669"/>
    <property type="project" value="InterPro"/>
</dbReference>
<dbReference type="InterPro" id="IPR000515">
    <property type="entry name" value="MetI-like"/>
</dbReference>
<keyword evidence="6 7" id="KW-0472">Membrane</keyword>
<evidence type="ECO:0000256" key="3">
    <source>
        <dbReference type="ARBA" id="ARBA00022475"/>
    </source>
</evidence>
<dbReference type="SUPFAM" id="SSF161098">
    <property type="entry name" value="MetI-like"/>
    <property type="match status" value="1"/>
</dbReference>
<dbReference type="PROSITE" id="PS50928">
    <property type="entry name" value="ABC_TM1"/>
    <property type="match status" value="1"/>
</dbReference>
<dbReference type="Proteomes" id="UP000461880">
    <property type="component" value="Unassembled WGS sequence"/>
</dbReference>
<proteinExistence type="inferred from homology"/>
<evidence type="ECO:0000256" key="7">
    <source>
        <dbReference type="RuleBase" id="RU363032"/>
    </source>
</evidence>
<protein>
    <submittedName>
        <fullName evidence="10">ABC transporter permease</fullName>
    </submittedName>
</protein>
<comment type="subcellular location">
    <subcellularLocation>
        <location evidence="1 7">Cell membrane</location>
        <topology evidence="1 7">Multi-pass membrane protein</topology>
    </subcellularLocation>
</comment>
<feature type="domain" description="ABC transmembrane type-1" evidence="9">
    <location>
        <begin position="110"/>
        <end position="303"/>
    </location>
</feature>
<reference evidence="10 11" key="1">
    <citation type="submission" date="2019-08" db="EMBL/GenBank/DDBJ databases">
        <title>In-depth cultivation of the pig gut microbiome towards novel bacterial diversity and tailored functional studies.</title>
        <authorList>
            <person name="Wylensek D."/>
            <person name="Hitch T.C.A."/>
            <person name="Clavel T."/>
        </authorList>
    </citation>
    <scope>NUCLEOTIDE SEQUENCE [LARGE SCALE GENOMIC DNA]</scope>
    <source>
        <strain evidence="10 11">Oil+RF-744-GAM-WT-6</strain>
    </source>
</reference>
<evidence type="ECO:0000259" key="9">
    <source>
        <dbReference type="PROSITE" id="PS50928"/>
    </source>
</evidence>
<dbReference type="Pfam" id="PF12911">
    <property type="entry name" value="OppC_N"/>
    <property type="match status" value="1"/>
</dbReference>
<dbReference type="PANTHER" id="PTHR43386:SF22">
    <property type="entry name" value="OLIGOPEPTIDE TRANSPORT SYSTEM PERMEASE PROTEIN OPPC"/>
    <property type="match status" value="1"/>
</dbReference>
<keyword evidence="3" id="KW-1003">Cell membrane</keyword>
<comment type="caution">
    <text evidence="10">The sequence shown here is derived from an EMBL/GenBank/DDBJ whole genome shotgun (WGS) entry which is preliminary data.</text>
</comment>
<dbReference type="PANTHER" id="PTHR43386">
    <property type="entry name" value="OLIGOPEPTIDE TRANSPORT SYSTEM PERMEASE PROTEIN APPC"/>
    <property type="match status" value="1"/>
</dbReference>
<dbReference type="InterPro" id="IPR050366">
    <property type="entry name" value="BP-dependent_transpt_permease"/>
</dbReference>
<dbReference type="CDD" id="cd06261">
    <property type="entry name" value="TM_PBP2"/>
    <property type="match status" value="1"/>
</dbReference>
<evidence type="ECO:0000313" key="11">
    <source>
        <dbReference type="Proteomes" id="UP000461880"/>
    </source>
</evidence>
<evidence type="ECO:0000256" key="6">
    <source>
        <dbReference type="ARBA" id="ARBA00023136"/>
    </source>
</evidence>
<dbReference type="AlphaFoldDB" id="A0A7X2TGT8"/>
<evidence type="ECO:0000256" key="1">
    <source>
        <dbReference type="ARBA" id="ARBA00004651"/>
    </source>
</evidence>
<feature type="region of interest" description="Disordered" evidence="8">
    <location>
        <begin position="1"/>
        <end position="23"/>
    </location>
</feature>